<sequence length="245" mass="28123">MLNSQARAFVQPRLIQNMDNTPASIASSRFSPHLGNTGTGNTTTLPISVSAPTQRVNAIVTTTTPPVTPKNMSSTSVNLTIFGYQIPINPEQVTAEAFPILQALQMISKDYDLSLTSGIAAEKRLAKGEIPFEKRKKYRRMFEILINYYYQMLFRFQLRSRNGTLFALMEHEGKSFRDDEKHMARMWDRVLGMVCWDHYMLAQQVMREGLLFEDWKRLDVARERQARVVLKALKDFCIAFTKETT</sequence>
<dbReference type="OrthoDB" id="5490315at2759"/>
<gene>
    <name evidence="1" type="ORF">PCON_03398</name>
</gene>
<proteinExistence type="predicted"/>
<evidence type="ECO:0000313" key="2">
    <source>
        <dbReference type="Proteomes" id="UP000018144"/>
    </source>
</evidence>
<accession>U4KYM9</accession>
<reference evidence="1 2" key="1">
    <citation type="journal article" date="2013" name="PLoS Genet.">
        <title>The genome and development-dependent transcriptomes of Pyronema confluens: a window into fungal evolution.</title>
        <authorList>
            <person name="Traeger S."/>
            <person name="Altegoer F."/>
            <person name="Freitag M."/>
            <person name="Gabaldon T."/>
            <person name="Kempken F."/>
            <person name="Kumar A."/>
            <person name="Marcet-Houben M."/>
            <person name="Poggeler S."/>
            <person name="Stajich J.E."/>
            <person name="Nowrousian M."/>
        </authorList>
    </citation>
    <scope>NUCLEOTIDE SEQUENCE [LARGE SCALE GENOMIC DNA]</scope>
    <source>
        <strain evidence="2">CBS 100304</strain>
        <tissue evidence="1">Vegetative mycelium</tissue>
    </source>
</reference>
<keyword evidence="2" id="KW-1185">Reference proteome</keyword>
<evidence type="ECO:0000313" key="1">
    <source>
        <dbReference type="EMBL" id="CCX04734.1"/>
    </source>
</evidence>
<dbReference type="EMBL" id="HF935215">
    <property type="protein sequence ID" value="CCX04734.1"/>
    <property type="molecule type" value="Genomic_DNA"/>
</dbReference>
<dbReference type="AlphaFoldDB" id="U4KYM9"/>
<name>U4KYM9_PYROM</name>
<dbReference type="Proteomes" id="UP000018144">
    <property type="component" value="Unassembled WGS sequence"/>
</dbReference>
<protein>
    <submittedName>
        <fullName evidence="1">Uncharacterized protein</fullName>
    </submittedName>
</protein>
<organism evidence="1 2">
    <name type="scientific">Pyronema omphalodes (strain CBS 100304)</name>
    <name type="common">Pyronema confluens</name>
    <dbReference type="NCBI Taxonomy" id="1076935"/>
    <lineage>
        <taxon>Eukaryota</taxon>
        <taxon>Fungi</taxon>
        <taxon>Dikarya</taxon>
        <taxon>Ascomycota</taxon>
        <taxon>Pezizomycotina</taxon>
        <taxon>Pezizomycetes</taxon>
        <taxon>Pezizales</taxon>
        <taxon>Pyronemataceae</taxon>
        <taxon>Pyronema</taxon>
    </lineage>
</organism>